<protein>
    <recommendedName>
        <fullName evidence="2">Nanos-type domain-containing protein</fullName>
    </recommendedName>
</protein>
<dbReference type="AlphaFoldDB" id="A0A6C0CIV6"/>
<accession>A0A6C0CIV6</accession>
<name>A0A6C0CIV6_9ZZZZ</name>
<dbReference type="InterPro" id="IPR024161">
    <property type="entry name" value="Znf_nanos-typ"/>
</dbReference>
<dbReference type="EMBL" id="MN739432">
    <property type="protein sequence ID" value="QHT04528.1"/>
    <property type="molecule type" value="Genomic_DNA"/>
</dbReference>
<feature type="region of interest" description="Disordered" evidence="1">
    <location>
        <begin position="73"/>
        <end position="92"/>
    </location>
</feature>
<proteinExistence type="predicted"/>
<evidence type="ECO:0000259" key="2">
    <source>
        <dbReference type="PROSITE" id="PS51522"/>
    </source>
</evidence>
<evidence type="ECO:0000313" key="3">
    <source>
        <dbReference type="EMBL" id="QHT04528.1"/>
    </source>
</evidence>
<sequence>MNNSSKKNTCFCKVCFDAGEPEEKYKSHFVRDKAGPGGKVVCPRLLATECRYCKEAGHTIKFCEKLKKIEKMRDREERERKRETRVRMEKEKKPVEYKPKNSFQAFVDDSDDEEELVVPIVLTTRAPELKGWAAVAAKPACSEKPKKTELAIGWSSYDKNGCQEAAEAPAPVPVPRVVKRIVNWADDESDDDEMEYEDNSAW</sequence>
<dbReference type="Pfam" id="PF05741">
    <property type="entry name" value="zf-nanos"/>
    <property type="match status" value="1"/>
</dbReference>
<reference evidence="3" key="1">
    <citation type="journal article" date="2020" name="Nature">
        <title>Giant virus diversity and host interactions through global metagenomics.</title>
        <authorList>
            <person name="Schulz F."/>
            <person name="Roux S."/>
            <person name="Paez-Espino D."/>
            <person name="Jungbluth S."/>
            <person name="Walsh D.A."/>
            <person name="Denef V.J."/>
            <person name="McMahon K.D."/>
            <person name="Konstantinidis K.T."/>
            <person name="Eloe-Fadrosh E.A."/>
            <person name="Kyrpides N.C."/>
            <person name="Woyke T."/>
        </authorList>
    </citation>
    <scope>NUCLEOTIDE SEQUENCE</scope>
    <source>
        <strain evidence="3">GVMAG-M-3300021185-45</strain>
    </source>
</reference>
<dbReference type="Gene3D" id="4.10.60.30">
    <property type="entry name" value="Nanos, RNA-binding domain"/>
    <property type="match status" value="1"/>
</dbReference>
<organism evidence="3">
    <name type="scientific">viral metagenome</name>
    <dbReference type="NCBI Taxonomy" id="1070528"/>
    <lineage>
        <taxon>unclassified sequences</taxon>
        <taxon>metagenomes</taxon>
        <taxon>organismal metagenomes</taxon>
    </lineage>
</organism>
<evidence type="ECO:0000256" key="1">
    <source>
        <dbReference type="SAM" id="MobiDB-lite"/>
    </source>
</evidence>
<dbReference type="InterPro" id="IPR038129">
    <property type="entry name" value="Nanos_sf"/>
</dbReference>
<feature type="domain" description="Nanos-type" evidence="2">
    <location>
        <begin position="11"/>
        <end position="65"/>
    </location>
</feature>
<dbReference type="PROSITE" id="PS51522">
    <property type="entry name" value="ZF_NANOS"/>
    <property type="match status" value="1"/>
</dbReference>